<evidence type="ECO:0000313" key="2">
    <source>
        <dbReference type="EMBL" id="GAU18258.1"/>
    </source>
</evidence>
<dbReference type="InterPro" id="IPR050796">
    <property type="entry name" value="SCF_F-box_component"/>
</dbReference>
<dbReference type="PANTHER" id="PTHR31672">
    <property type="entry name" value="BNACNNG10540D PROTEIN"/>
    <property type="match status" value="1"/>
</dbReference>
<dbReference type="SUPFAM" id="SSF81383">
    <property type="entry name" value="F-box domain"/>
    <property type="match status" value="1"/>
</dbReference>
<evidence type="ECO:0000259" key="1">
    <source>
        <dbReference type="SMART" id="SM00256"/>
    </source>
</evidence>
<dbReference type="PANTHER" id="PTHR31672:SF13">
    <property type="entry name" value="F-BOX PROTEIN CPR30-LIKE"/>
    <property type="match status" value="1"/>
</dbReference>
<dbReference type="EMBL" id="DF973181">
    <property type="protein sequence ID" value="GAU18258.1"/>
    <property type="molecule type" value="Genomic_DNA"/>
</dbReference>
<dbReference type="NCBIfam" id="TIGR01640">
    <property type="entry name" value="F_box_assoc_1"/>
    <property type="match status" value="1"/>
</dbReference>
<dbReference type="Gene3D" id="1.20.1280.50">
    <property type="match status" value="1"/>
</dbReference>
<dbReference type="OrthoDB" id="1350128at2759"/>
<name>A0A2Z6M7R8_TRISU</name>
<dbReference type="SMART" id="SM00256">
    <property type="entry name" value="FBOX"/>
    <property type="match status" value="1"/>
</dbReference>
<gene>
    <name evidence="2" type="ORF">TSUD_176000</name>
</gene>
<dbReference type="InterPro" id="IPR013187">
    <property type="entry name" value="F-box-assoc_dom_typ3"/>
</dbReference>
<dbReference type="InterPro" id="IPR017451">
    <property type="entry name" value="F-box-assoc_interact_dom"/>
</dbReference>
<dbReference type="Pfam" id="PF00646">
    <property type="entry name" value="F-box"/>
    <property type="match status" value="1"/>
</dbReference>
<protein>
    <recommendedName>
        <fullName evidence="1">F-box domain-containing protein</fullName>
    </recommendedName>
</protein>
<dbReference type="InterPro" id="IPR001810">
    <property type="entry name" value="F-box_dom"/>
</dbReference>
<dbReference type="Pfam" id="PF08268">
    <property type="entry name" value="FBA_3"/>
    <property type="match status" value="1"/>
</dbReference>
<reference evidence="3" key="1">
    <citation type="journal article" date="2017" name="Front. Plant Sci.">
        <title>Climate Clever Clovers: New Paradigm to Reduce the Environmental Footprint of Ruminants by Breeding Low Methanogenic Forages Utilizing Haplotype Variation.</title>
        <authorList>
            <person name="Kaur P."/>
            <person name="Appels R."/>
            <person name="Bayer P.E."/>
            <person name="Keeble-Gagnere G."/>
            <person name="Wang J."/>
            <person name="Hirakawa H."/>
            <person name="Shirasawa K."/>
            <person name="Vercoe P."/>
            <person name="Stefanova K."/>
            <person name="Durmic Z."/>
            <person name="Nichols P."/>
            <person name="Revell C."/>
            <person name="Isobe S.N."/>
            <person name="Edwards D."/>
            <person name="Erskine W."/>
        </authorList>
    </citation>
    <scope>NUCLEOTIDE SEQUENCE [LARGE SCALE GENOMIC DNA]</scope>
    <source>
        <strain evidence="3">cv. Daliak</strain>
    </source>
</reference>
<organism evidence="2 3">
    <name type="scientific">Trifolium subterraneum</name>
    <name type="common">Subterranean clover</name>
    <dbReference type="NCBI Taxonomy" id="3900"/>
    <lineage>
        <taxon>Eukaryota</taxon>
        <taxon>Viridiplantae</taxon>
        <taxon>Streptophyta</taxon>
        <taxon>Embryophyta</taxon>
        <taxon>Tracheophyta</taxon>
        <taxon>Spermatophyta</taxon>
        <taxon>Magnoliopsida</taxon>
        <taxon>eudicotyledons</taxon>
        <taxon>Gunneridae</taxon>
        <taxon>Pentapetalae</taxon>
        <taxon>rosids</taxon>
        <taxon>fabids</taxon>
        <taxon>Fabales</taxon>
        <taxon>Fabaceae</taxon>
        <taxon>Papilionoideae</taxon>
        <taxon>50 kb inversion clade</taxon>
        <taxon>NPAAA clade</taxon>
        <taxon>Hologalegina</taxon>
        <taxon>IRL clade</taxon>
        <taxon>Trifolieae</taxon>
        <taxon>Trifolium</taxon>
    </lineage>
</organism>
<evidence type="ECO:0000313" key="3">
    <source>
        <dbReference type="Proteomes" id="UP000242715"/>
    </source>
</evidence>
<feature type="domain" description="F-box" evidence="1">
    <location>
        <begin position="16"/>
        <end position="56"/>
    </location>
</feature>
<dbReference type="InterPro" id="IPR036047">
    <property type="entry name" value="F-box-like_dom_sf"/>
</dbReference>
<proteinExistence type="predicted"/>
<keyword evidence="3" id="KW-1185">Reference proteome</keyword>
<dbReference type="Proteomes" id="UP000242715">
    <property type="component" value="Unassembled WGS sequence"/>
</dbReference>
<sequence>MSQRCRQSSPSELEFLNKDLIAEILSRLPVKYLMQMKCISKTWNTLISDPEFVKLHLSRSAQNTYLWSLVSKHANNDNYYSFVHFPVNRLIENLSITAPKDPYFRLDDKHCSEIVGCCNGLVCLFGYSLNKTTKHKQMWLRFWNPATRKISDKLGSDFYFDDNRYGWKYDSKFVFGYDDSTDTYKVVAVNLFSNKVRVFSLGDNVWRTIQSLPMVTLRLLNNSVVYDGVHLCCTINWLVYLPGLWKDDPDRKFVIISLDLDTETYTEMLPPQGVSSEDVSRGKGNVCVLMESLCFYHDFNETDFVVWKMTEFGDGDSWVQIFKFSYSKIRMNYRLGPRLPIKLSPLHLSKDGETLIMANNLQDQAILYNRRTNKAKKTRINKKIRWFLITDYVESLVSPS</sequence>
<accession>A0A2Z6M7R8</accession>
<dbReference type="AlphaFoldDB" id="A0A2Z6M7R8"/>
<dbReference type="CDD" id="cd22157">
    <property type="entry name" value="F-box_AtFBW1-like"/>
    <property type="match status" value="1"/>
</dbReference>